<name>A0A0J7J440_9FLAO</name>
<dbReference type="Proteomes" id="UP000035900">
    <property type="component" value="Unassembled WGS sequence"/>
</dbReference>
<reference evidence="1 2" key="1">
    <citation type="journal article" date="2004" name="Int. J. Syst. Evol. Microbiol.">
        <title>Kaistella koreensis gen. nov., sp. nov., a novel member of the Chryseobacterium-Bergeyella-Riemerella branch.</title>
        <authorList>
            <person name="Kim M.K."/>
            <person name="Im W.T."/>
            <person name="Shin Y.K."/>
            <person name="Lim J.H."/>
            <person name="Kim S.H."/>
            <person name="Lee B.C."/>
            <person name="Park M.Y."/>
            <person name="Lee K.Y."/>
            <person name="Lee S.T."/>
        </authorList>
    </citation>
    <scope>NUCLEOTIDE SEQUENCE [LARGE SCALE GENOMIC DNA]</scope>
    <source>
        <strain evidence="1 2">CCUG 49689</strain>
    </source>
</reference>
<organism evidence="1 2">
    <name type="scientific">Chryseobacterium koreense CCUG 49689</name>
    <dbReference type="NCBI Taxonomy" id="1304281"/>
    <lineage>
        <taxon>Bacteria</taxon>
        <taxon>Pseudomonadati</taxon>
        <taxon>Bacteroidota</taxon>
        <taxon>Flavobacteriia</taxon>
        <taxon>Flavobacteriales</taxon>
        <taxon>Weeksellaceae</taxon>
        <taxon>Chryseobacterium group</taxon>
        <taxon>Chryseobacterium</taxon>
    </lineage>
</organism>
<protein>
    <submittedName>
        <fullName evidence="1">Uncharacterized protein</fullName>
    </submittedName>
</protein>
<sequence length="187" mass="22037">MLDFKIKSHGIVSRQFLELNIAGFSGAAAFVKILPYRRNKNKNDELCVFKDHGGTCSTKHTLLKKLANENGVEEIKLFLGIFKMNTLNTPKISSVLEKYRLLEIPEAHNYLKYKNEIFDFTRKNSKPEDFVYDLIEEVEIQPEQIPDFKFEYHQKFIERYLKENSQIPYSPKKIWEIREECIAALQK</sequence>
<dbReference type="AlphaFoldDB" id="A0A0J7J440"/>
<dbReference type="PATRIC" id="fig|1304281.5.peg.193"/>
<proteinExistence type="predicted"/>
<evidence type="ECO:0000313" key="2">
    <source>
        <dbReference type="Proteomes" id="UP000035900"/>
    </source>
</evidence>
<evidence type="ECO:0000313" key="1">
    <source>
        <dbReference type="EMBL" id="KMQ72764.1"/>
    </source>
</evidence>
<dbReference type="OrthoDB" id="5649947at2"/>
<accession>A0A0J7J440</accession>
<keyword evidence="2" id="KW-1185">Reference proteome</keyword>
<dbReference type="STRING" id="1304281.ACM44_00920"/>
<comment type="caution">
    <text evidence="1">The sequence shown here is derived from an EMBL/GenBank/DDBJ whole genome shotgun (WGS) entry which is preliminary data.</text>
</comment>
<gene>
    <name evidence="1" type="ORF">ACM44_00920</name>
</gene>
<dbReference type="EMBL" id="LFNG01000001">
    <property type="protein sequence ID" value="KMQ72764.1"/>
    <property type="molecule type" value="Genomic_DNA"/>
</dbReference>